<dbReference type="OrthoDB" id="9776368at2"/>
<evidence type="ECO:0000256" key="9">
    <source>
        <dbReference type="ARBA" id="ARBA00023277"/>
    </source>
</evidence>
<feature type="binding site" evidence="11">
    <location>
        <position position="21"/>
    </location>
    <ligand>
        <name>Mg(2+)</name>
        <dbReference type="ChEBI" id="CHEBI:18420"/>
    </ligand>
</feature>
<evidence type="ECO:0000256" key="10">
    <source>
        <dbReference type="ARBA" id="ARBA00059247"/>
    </source>
</evidence>
<dbReference type="SFLD" id="SFLDS00003">
    <property type="entry name" value="Haloacid_Dehalogenase"/>
    <property type="match status" value="1"/>
</dbReference>
<reference evidence="12 13" key="1">
    <citation type="submission" date="2017-04" db="EMBL/GenBank/DDBJ databases">
        <authorList>
            <person name="Afonso C.L."/>
            <person name="Miller P.J."/>
            <person name="Scott M.A."/>
            <person name="Spackman E."/>
            <person name="Goraichik I."/>
            <person name="Dimitrov K.M."/>
            <person name="Suarez D.L."/>
            <person name="Swayne D.E."/>
        </authorList>
    </citation>
    <scope>NUCLEOTIDE SEQUENCE [LARGE SCALE GENOMIC DNA]</scope>
    <source>
        <strain evidence="12 13">DSM 23236</strain>
    </source>
</reference>
<dbReference type="FunFam" id="3.40.50.1000:FF:000022">
    <property type="entry name" value="Phosphoglycolate phosphatase"/>
    <property type="match status" value="1"/>
</dbReference>
<keyword evidence="6 11" id="KW-0479">Metal-binding</keyword>
<dbReference type="InterPro" id="IPR023214">
    <property type="entry name" value="HAD_sf"/>
</dbReference>
<comment type="catalytic activity">
    <reaction evidence="1 11">
        <text>2-phosphoglycolate + H2O = glycolate + phosphate</text>
        <dbReference type="Rhea" id="RHEA:14369"/>
        <dbReference type="ChEBI" id="CHEBI:15377"/>
        <dbReference type="ChEBI" id="CHEBI:29805"/>
        <dbReference type="ChEBI" id="CHEBI:43474"/>
        <dbReference type="ChEBI" id="CHEBI:58033"/>
        <dbReference type="EC" id="3.1.3.18"/>
    </reaction>
</comment>
<dbReference type="HAMAP" id="MF_00495">
    <property type="entry name" value="GPH_hydrolase_bact"/>
    <property type="match status" value="1"/>
</dbReference>
<dbReference type="Gene3D" id="3.40.50.1000">
    <property type="entry name" value="HAD superfamily/HAD-like"/>
    <property type="match status" value="1"/>
</dbReference>
<accession>A0A1W1XW73</accession>
<evidence type="ECO:0000313" key="13">
    <source>
        <dbReference type="Proteomes" id="UP000192761"/>
    </source>
</evidence>
<proteinExistence type="inferred from homology"/>
<dbReference type="GO" id="GO:0046872">
    <property type="term" value="F:metal ion binding"/>
    <property type="evidence" value="ECO:0007669"/>
    <property type="project" value="UniProtKB-KW"/>
</dbReference>
<dbReference type="Proteomes" id="UP000192761">
    <property type="component" value="Unassembled WGS sequence"/>
</dbReference>
<evidence type="ECO:0000256" key="5">
    <source>
        <dbReference type="ARBA" id="ARBA00013078"/>
    </source>
</evidence>
<feature type="binding site" evidence="11">
    <location>
        <position position="183"/>
    </location>
    <ligand>
        <name>Mg(2+)</name>
        <dbReference type="ChEBI" id="CHEBI:18420"/>
    </ligand>
</feature>
<keyword evidence="7 11" id="KW-0378">Hydrolase</keyword>
<dbReference type="UniPathway" id="UPA00865">
    <property type="reaction ID" value="UER00834"/>
</dbReference>
<dbReference type="InterPro" id="IPR050155">
    <property type="entry name" value="HAD-like_hydrolase_sf"/>
</dbReference>
<dbReference type="AlphaFoldDB" id="A0A1W1XW73"/>
<dbReference type="Pfam" id="PF13419">
    <property type="entry name" value="HAD_2"/>
    <property type="match status" value="1"/>
</dbReference>
<evidence type="ECO:0000256" key="1">
    <source>
        <dbReference type="ARBA" id="ARBA00000830"/>
    </source>
</evidence>
<dbReference type="SFLD" id="SFLDG01135">
    <property type="entry name" value="C1.5.6:_HAD__Beta-PGM__Phospha"/>
    <property type="match status" value="1"/>
</dbReference>
<dbReference type="GO" id="GO:0008967">
    <property type="term" value="F:phosphoglycolate phosphatase activity"/>
    <property type="evidence" value="ECO:0007669"/>
    <property type="project" value="UniProtKB-UniRule"/>
</dbReference>
<keyword evidence="9 11" id="KW-0119">Carbohydrate metabolism</keyword>
<comment type="pathway">
    <text evidence="3 11">Organic acid metabolism; glycolate biosynthesis; glycolate from 2-phosphoglycolate: step 1/1.</text>
</comment>
<evidence type="ECO:0000256" key="7">
    <source>
        <dbReference type="ARBA" id="ARBA00022801"/>
    </source>
</evidence>
<dbReference type="GO" id="GO:0046295">
    <property type="term" value="P:glycolate biosynthetic process"/>
    <property type="evidence" value="ECO:0007669"/>
    <property type="project" value="UniProtKB-UniRule"/>
</dbReference>
<sequence>MLAALYPCPAMPIQAIAFDLDGTLIDSVHDLARAANLARADAGLAPLEVDAVASYVGDGAASLVARTLADDHHAEFTGSELQRAAMGNFDRHYKAGLKIATEFYPQVQHTLAELHAAGYPLAIVTNKPERYTLPLLELLGIHERFDCVVAGDTLPQKKPAAEPLLHAAAALNVPAQALLMVGDSKNDLLAARAAGSPVVMVDYGYGENVAALGADALISAFDELPAVLAALNTTV</sequence>
<comment type="similarity">
    <text evidence="4 11">Belongs to the HAD-like hydrolase superfamily. CbbY/CbbZ/Gph/YieH family.</text>
</comment>
<evidence type="ECO:0000256" key="6">
    <source>
        <dbReference type="ARBA" id="ARBA00022723"/>
    </source>
</evidence>
<dbReference type="InterPro" id="IPR023198">
    <property type="entry name" value="PGP-like_dom2"/>
</dbReference>
<evidence type="ECO:0000256" key="3">
    <source>
        <dbReference type="ARBA" id="ARBA00004818"/>
    </source>
</evidence>
<dbReference type="InterPro" id="IPR037512">
    <property type="entry name" value="PGPase_prok"/>
</dbReference>
<dbReference type="SUPFAM" id="SSF56784">
    <property type="entry name" value="HAD-like"/>
    <property type="match status" value="1"/>
</dbReference>
<dbReference type="GO" id="GO:0005975">
    <property type="term" value="P:carbohydrate metabolic process"/>
    <property type="evidence" value="ECO:0007669"/>
    <property type="project" value="InterPro"/>
</dbReference>
<dbReference type="PANTHER" id="PTHR43434:SF1">
    <property type="entry name" value="PHOSPHOGLYCOLATE PHOSPHATASE"/>
    <property type="match status" value="1"/>
</dbReference>
<dbReference type="NCBIfam" id="TIGR01549">
    <property type="entry name" value="HAD-SF-IA-v1"/>
    <property type="match status" value="1"/>
</dbReference>
<feature type="binding site" evidence="11">
    <location>
        <position position="19"/>
    </location>
    <ligand>
        <name>Mg(2+)</name>
        <dbReference type="ChEBI" id="CHEBI:18420"/>
    </ligand>
</feature>
<dbReference type="NCBIfam" id="NF009695">
    <property type="entry name" value="PRK13222.1-2"/>
    <property type="match status" value="1"/>
</dbReference>
<dbReference type="EC" id="3.1.3.18" evidence="5 11"/>
<keyword evidence="13" id="KW-1185">Reference proteome</keyword>
<evidence type="ECO:0000256" key="4">
    <source>
        <dbReference type="ARBA" id="ARBA00006171"/>
    </source>
</evidence>
<dbReference type="SFLD" id="SFLDG01129">
    <property type="entry name" value="C1.5:_HAD__Beta-PGM__Phosphata"/>
    <property type="match status" value="1"/>
</dbReference>
<dbReference type="InterPro" id="IPR036412">
    <property type="entry name" value="HAD-like_sf"/>
</dbReference>
<organism evidence="12 13">
    <name type="scientific">Andreprevotia lacus DSM 23236</name>
    <dbReference type="NCBI Taxonomy" id="1121001"/>
    <lineage>
        <taxon>Bacteria</taxon>
        <taxon>Pseudomonadati</taxon>
        <taxon>Pseudomonadota</taxon>
        <taxon>Betaproteobacteria</taxon>
        <taxon>Neisseriales</taxon>
        <taxon>Chitinibacteraceae</taxon>
        <taxon>Andreprevotia</taxon>
    </lineage>
</organism>
<evidence type="ECO:0000256" key="11">
    <source>
        <dbReference type="HAMAP-Rule" id="MF_00495"/>
    </source>
</evidence>
<name>A0A1W1XW73_9NEIS</name>
<dbReference type="Gene3D" id="1.10.150.240">
    <property type="entry name" value="Putative phosphatase, domain 2"/>
    <property type="match status" value="1"/>
</dbReference>
<dbReference type="InterPro" id="IPR006439">
    <property type="entry name" value="HAD-SF_hydro_IA"/>
</dbReference>
<dbReference type="PANTHER" id="PTHR43434">
    <property type="entry name" value="PHOSPHOGLYCOLATE PHOSPHATASE"/>
    <property type="match status" value="1"/>
</dbReference>
<comment type="cofactor">
    <cofactor evidence="2 11">
        <name>Mg(2+)</name>
        <dbReference type="ChEBI" id="CHEBI:18420"/>
    </cofactor>
</comment>
<keyword evidence="8 11" id="KW-0460">Magnesium</keyword>
<feature type="active site" description="Nucleophile" evidence="11">
    <location>
        <position position="19"/>
    </location>
</feature>
<protein>
    <recommendedName>
        <fullName evidence="5 11">Phosphoglycolate phosphatase</fullName>
        <shortName evidence="11">PGP</shortName>
        <shortName evidence="11">PGPase</shortName>
        <ecNumber evidence="5 11">3.1.3.18</ecNumber>
    </recommendedName>
</protein>
<evidence type="ECO:0000256" key="8">
    <source>
        <dbReference type="ARBA" id="ARBA00022842"/>
    </source>
</evidence>
<evidence type="ECO:0000256" key="2">
    <source>
        <dbReference type="ARBA" id="ARBA00001946"/>
    </source>
</evidence>
<evidence type="ECO:0000313" key="12">
    <source>
        <dbReference type="EMBL" id="SMC28183.1"/>
    </source>
</evidence>
<dbReference type="NCBIfam" id="TIGR01449">
    <property type="entry name" value="PGP_bact"/>
    <property type="match status" value="1"/>
</dbReference>
<comment type="function">
    <text evidence="10 11">Specifically catalyzes the dephosphorylation of 2-phosphoglycolate. Is involved in the dissimilation of the intracellular 2-phosphoglycolate formed during the DNA repair of 3'-phosphoglycolate ends, a major class of DNA lesions induced by oxidative stress.</text>
</comment>
<dbReference type="NCBIfam" id="TIGR01509">
    <property type="entry name" value="HAD-SF-IA-v3"/>
    <property type="match status" value="1"/>
</dbReference>
<dbReference type="GO" id="GO:0005829">
    <property type="term" value="C:cytosol"/>
    <property type="evidence" value="ECO:0007669"/>
    <property type="project" value="TreeGrafter"/>
</dbReference>
<dbReference type="InterPro" id="IPR041492">
    <property type="entry name" value="HAD_2"/>
</dbReference>
<gene>
    <name evidence="12" type="ORF">SAMN02745857_03145</name>
</gene>
<dbReference type="GO" id="GO:0006281">
    <property type="term" value="P:DNA repair"/>
    <property type="evidence" value="ECO:0007669"/>
    <property type="project" value="TreeGrafter"/>
</dbReference>
<dbReference type="STRING" id="1121001.SAMN02745857_03145"/>
<dbReference type="EMBL" id="FWXD01000021">
    <property type="protein sequence ID" value="SMC28183.1"/>
    <property type="molecule type" value="Genomic_DNA"/>
</dbReference>